<organism evidence="6 7">
    <name type="scientific">Roseateles toxinivorans</name>
    <dbReference type="NCBI Taxonomy" id="270368"/>
    <lineage>
        <taxon>Bacteria</taxon>
        <taxon>Pseudomonadati</taxon>
        <taxon>Pseudomonadota</taxon>
        <taxon>Betaproteobacteria</taxon>
        <taxon>Burkholderiales</taxon>
        <taxon>Sphaerotilaceae</taxon>
        <taxon>Roseateles</taxon>
    </lineage>
</organism>
<name>A0A4R6Q7Q3_9BURK</name>
<dbReference type="AlphaFoldDB" id="A0A4R6Q7Q3"/>
<accession>A0A4R6Q7Q3</accession>
<dbReference type="Pfam" id="PF13817">
    <property type="entry name" value="DDE_Tnp_IS66_C"/>
    <property type="match status" value="1"/>
</dbReference>
<feature type="domain" description="Transposase IS66 C-terminal" evidence="5">
    <location>
        <begin position="476"/>
        <end position="513"/>
    </location>
</feature>
<comment type="caution">
    <text evidence="6">The sequence shown here is derived from an EMBL/GenBank/DDBJ whole genome shotgun (WGS) entry which is preliminary data.</text>
</comment>
<dbReference type="InterPro" id="IPR004291">
    <property type="entry name" value="Transposase_IS66_central"/>
</dbReference>
<feature type="domain" description="Transposase IS66 central" evidence="2">
    <location>
        <begin position="178"/>
        <end position="469"/>
    </location>
</feature>
<dbReference type="OrthoDB" id="9794514at2"/>
<reference evidence="6 7" key="1">
    <citation type="submission" date="2019-03" db="EMBL/GenBank/DDBJ databases">
        <title>Genomic Encyclopedia of Type Strains, Phase IV (KMG-IV): sequencing the most valuable type-strain genomes for metagenomic binning, comparative biology and taxonomic classification.</title>
        <authorList>
            <person name="Goeker M."/>
        </authorList>
    </citation>
    <scope>NUCLEOTIDE SEQUENCE [LARGE SCALE GENOMIC DNA]</scope>
    <source>
        <strain evidence="6 7">DSM 16998</strain>
    </source>
</reference>
<dbReference type="Pfam" id="PF13007">
    <property type="entry name" value="LZ_Tnp_IS66"/>
    <property type="match status" value="1"/>
</dbReference>
<evidence type="ECO:0000313" key="7">
    <source>
        <dbReference type="Proteomes" id="UP000295361"/>
    </source>
</evidence>
<gene>
    <name evidence="6" type="ORF">DES47_1213</name>
</gene>
<feature type="domain" description="Transposase IS66 zinc-finger binding" evidence="3">
    <location>
        <begin position="124"/>
        <end position="163"/>
    </location>
</feature>
<feature type="region of interest" description="Disordered" evidence="1">
    <location>
        <begin position="83"/>
        <end position="121"/>
    </location>
</feature>
<evidence type="ECO:0000259" key="2">
    <source>
        <dbReference type="Pfam" id="PF03050"/>
    </source>
</evidence>
<feature type="compositionally biased region" description="Basic and acidic residues" evidence="1">
    <location>
        <begin position="108"/>
        <end position="117"/>
    </location>
</feature>
<evidence type="ECO:0000256" key="1">
    <source>
        <dbReference type="SAM" id="MobiDB-lite"/>
    </source>
</evidence>
<keyword evidence="7" id="KW-1185">Reference proteome</keyword>
<protein>
    <submittedName>
        <fullName evidence="6">Transposase</fullName>
    </submittedName>
</protein>
<dbReference type="Proteomes" id="UP000295361">
    <property type="component" value="Unassembled WGS sequence"/>
</dbReference>
<proteinExistence type="predicted"/>
<dbReference type="PANTHER" id="PTHR33678:SF1">
    <property type="entry name" value="BLL1576 PROTEIN"/>
    <property type="match status" value="1"/>
</dbReference>
<evidence type="ECO:0000313" key="6">
    <source>
        <dbReference type="EMBL" id="TDP58564.1"/>
    </source>
</evidence>
<sequence length="519" mass="57480">MDSNHVIDPAFAGMSFAQVCALALQQQAQIKHISAVNAKMAHEMAVLKRLKFAATSERFSVEQKSLLEEAIDEDLAALGREISKLRQPAKAPGEKRTPKRQTLPANLPRREIHHEPESSACATPGCGCQMRRIGEDVSEKLDYEPGRFSVERHVRGKWACAKCQTLVQAPVPACVIDKGIATAGLMAHVVVAKYIDHQPLYRQEGILGRAGFAVPRSTQAEWIGAIGVELAPLVQAMREDLLSRRVLHADETPVAMLKPAGKSDGKTHRAYLWSYCTTSWDDINAVVFDFAESRAGHNARRFLGITEDGTGGWRGSLICDDYAGYKQIMNAGVTEAGCLAHARRKFHELWANHSSTLAEQALKLFGALYDIEREAKDLAHDERLQIRQHKSRPAADLLYAWLLANRQKVPDGTATAKAIDYSLKRWAALTRFIGDGNLAADNNRIENLIRPIALGRKNWLFAGSLRAGQRAAVIMSLLHTARLNGHEPYAYLKDVLERLPTQPASALAELLPYRWKPSV</sequence>
<dbReference type="NCBIfam" id="NF033517">
    <property type="entry name" value="transpos_IS66"/>
    <property type="match status" value="1"/>
</dbReference>
<feature type="domain" description="Transposase TnpC homeodomain" evidence="4">
    <location>
        <begin position="42"/>
        <end position="112"/>
    </location>
</feature>
<dbReference type="PANTHER" id="PTHR33678">
    <property type="entry name" value="BLL1576 PROTEIN"/>
    <property type="match status" value="1"/>
</dbReference>
<dbReference type="InParanoid" id="A0A4R6Q7Q3"/>
<dbReference type="Pfam" id="PF03050">
    <property type="entry name" value="DDE_Tnp_IS66"/>
    <property type="match status" value="1"/>
</dbReference>
<dbReference type="Pfam" id="PF13005">
    <property type="entry name" value="zf-IS66"/>
    <property type="match status" value="1"/>
</dbReference>
<dbReference type="RefSeq" id="WP_133704190.1">
    <property type="nucleotide sequence ID" value="NZ_SNXS01000021.1"/>
</dbReference>
<dbReference type="InterPro" id="IPR024474">
    <property type="entry name" value="Znf_dom_IS66"/>
</dbReference>
<dbReference type="InterPro" id="IPR052344">
    <property type="entry name" value="Transposase-related"/>
</dbReference>
<dbReference type="InterPro" id="IPR024463">
    <property type="entry name" value="Transposase_TnpC_homeodom"/>
</dbReference>
<evidence type="ECO:0000259" key="4">
    <source>
        <dbReference type="Pfam" id="PF13007"/>
    </source>
</evidence>
<dbReference type="InterPro" id="IPR039552">
    <property type="entry name" value="IS66_C"/>
</dbReference>
<evidence type="ECO:0000259" key="5">
    <source>
        <dbReference type="Pfam" id="PF13817"/>
    </source>
</evidence>
<evidence type="ECO:0000259" key="3">
    <source>
        <dbReference type="Pfam" id="PF13005"/>
    </source>
</evidence>
<dbReference type="EMBL" id="SNXS01000021">
    <property type="protein sequence ID" value="TDP58564.1"/>
    <property type="molecule type" value="Genomic_DNA"/>
</dbReference>